<evidence type="ECO:0008006" key="3">
    <source>
        <dbReference type="Google" id="ProtNLM"/>
    </source>
</evidence>
<proteinExistence type="predicted"/>
<evidence type="ECO:0000313" key="1">
    <source>
        <dbReference type="EMBL" id="TLD39858.1"/>
    </source>
</evidence>
<organism evidence="1 2">
    <name type="scientific">Candidatus Jettenia ecosi</name>
    <dbReference type="NCBI Taxonomy" id="2494326"/>
    <lineage>
        <taxon>Bacteria</taxon>
        <taxon>Pseudomonadati</taxon>
        <taxon>Planctomycetota</taxon>
        <taxon>Candidatus Brocadiia</taxon>
        <taxon>Candidatus Brocadiales</taxon>
        <taxon>Candidatus Brocadiaceae</taxon>
        <taxon>Candidatus Jettenia</taxon>
    </lineage>
</organism>
<protein>
    <recommendedName>
        <fullName evidence="3">HEPN domain-containing protein</fullName>
    </recommendedName>
</protein>
<gene>
    <name evidence="1" type="ORF">JETT_3880</name>
</gene>
<dbReference type="Proteomes" id="UP000319783">
    <property type="component" value="Unassembled WGS sequence"/>
</dbReference>
<reference evidence="1 2" key="1">
    <citation type="submission" date="2019-04" db="EMBL/GenBank/DDBJ databases">
        <title>Genome of a novel bacterium Candidatus Jettenia ecosi reconstructed from metagenome of an anammox bioreactor.</title>
        <authorList>
            <person name="Mardanov A.V."/>
            <person name="Beletsky A.V."/>
            <person name="Ravin N.V."/>
            <person name="Botchkova E.A."/>
            <person name="Litti Y.V."/>
            <person name="Nozhevnikova A.N."/>
        </authorList>
    </citation>
    <scope>NUCLEOTIDE SEQUENCE [LARGE SCALE GENOMIC DNA]</scope>
    <source>
        <strain evidence="1">J2</strain>
    </source>
</reference>
<name>A0A533Q5N7_9BACT</name>
<dbReference type="EMBL" id="SULG01000179">
    <property type="protein sequence ID" value="TLD39858.1"/>
    <property type="molecule type" value="Genomic_DNA"/>
</dbReference>
<evidence type="ECO:0000313" key="2">
    <source>
        <dbReference type="Proteomes" id="UP000319783"/>
    </source>
</evidence>
<dbReference type="AlphaFoldDB" id="A0A533Q5N7"/>
<accession>A0A533Q5N7</accession>
<sequence length="68" mass="7681">MDDAIFLNSIYKGRYPTEDGLLPHGEPSRKDTEQAISAAKKLIEKLSDIQTSEEVNELRIIYTIEIGD</sequence>
<comment type="caution">
    <text evidence="1">The sequence shown here is derived from an EMBL/GenBank/DDBJ whole genome shotgun (WGS) entry which is preliminary data.</text>
</comment>